<feature type="transmembrane region" description="Helical" evidence="7">
    <location>
        <begin position="91"/>
        <end position="114"/>
    </location>
</feature>
<evidence type="ECO:0000256" key="2">
    <source>
        <dbReference type="ARBA" id="ARBA00022448"/>
    </source>
</evidence>
<dbReference type="eggNOG" id="COG1175">
    <property type="taxonomic scope" value="Bacteria"/>
</dbReference>
<dbReference type="PROSITE" id="PS50928">
    <property type="entry name" value="ABC_TM1"/>
    <property type="match status" value="1"/>
</dbReference>
<dbReference type="CDD" id="cd06261">
    <property type="entry name" value="TM_PBP2"/>
    <property type="match status" value="1"/>
</dbReference>
<sequence length="317" mass="35970">MQRSGKRFSANKEVKRGRLPPFHMKRRVVPWLMVLPVLALFLAMTIYPFGFMIWASFRDYDLSRSAETHFIGLSNYFQIFKDSTAIESMKFTIKLLSIAVPVELVLGVLIAFLIRGVRGEKIIRSSLLIPMMIPPAVSGVAWKMLYNFAFGPVNWFLSLFGVPKISWLGDPFYAQLGIIIIDIWQWTPFIFLMIYAGLQSIPQDLIDAARVDGADWGKVFLHVEFPLLRPLILVALVLRIIDCLKTFDIVFMTTWGGPGSATHTYSFYIYKVGISFGWNIGYASALSVLLLIVAIVLVNVVFRLVRMRQQLGFGGEE</sequence>
<comment type="subcellular location">
    <subcellularLocation>
        <location evidence="1 7">Cell membrane</location>
        <topology evidence="1 7">Multi-pass membrane protein</topology>
    </subcellularLocation>
</comment>
<keyword evidence="5 7" id="KW-1133">Transmembrane helix</keyword>
<evidence type="ECO:0000256" key="4">
    <source>
        <dbReference type="ARBA" id="ARBA00022692"/>
    </source>
</evidence>
<dbReference type="SUPFAM" id="SSF161098">
    <property type="entry name" value="MetI-like"/>
    <property type="match status" value="1"/>
</dbReference>
<evidence type="ECO:0000259" key="8">
    <source>
        <dbReference type="PROSITE" id="PS50928"/>
    </source>
</evidence>
<evidence type="ECO:0000256" key="1">
    <source>
        <dbReference type="ARBA" id="ARBA00004651"/>
    </source>
</evidence>
<dbReference type="EMBL" id="CP000916">
    <property type="protein sequence ID" value="ACM22583.1"/>
    <property type="molecule type" value="Genomic_DNA"/>
</dbReference>
<evidence type="ECO:0000313" key="10">
    <source>
        <dbReference type="Proteomes" id="UP000000445"/>
    </source>
</evidence>
<evidence type="ECO:0000256" key="7">
    <source>
        <dbReference type="RuleBase" id="RU363032"/>
    </source>
</evidence>
<keyword evidence="2 7" id="KW-0813">Transport</keyword>
<evidence type="ECO:0000256" key="6">
    <source>
        <dbReference type="ARBA" id="ARBA00023136"/>
    </source>
</evidence>
<keyword evidence="6 7" id="KW-0472">Membrane</keyword>
<evidence type="ECO:0000256" key="3">
    <source>
        <dbReference type="ARBA" id="ARBA00022475"/>
    </source>
</evidence>
<dbReference type="GO" id="GO:0055085">
    <property type="term" value="P:transmembrane transport"/>
    <property type="evidence" value="ECO:0007669"/>
    <property type="project" value="InterPro"/>
</dbReference>
<dbReference type="HOGENOM" id="CLU_016047_0_3_0"/>
<feature type="transmembrane region" description="Helical" evidence="7">
    <location>
        <begin position="126"/>
        <end position="145"/>
    </location>
</feature>
<dbReference type="InterPro" id="IPR035906">
    <property type="entry name" value="MetI-like_sf"/>
</dbReference>
<dbReference type="KEGG" id="tna:CTN_0406"/>
<dbReference type="PANTHER" id="PTHR43005">
    <property type="entry name" value="BLR7065 PROTEIN"/>
    <property type="match status" value="1"/>
</dbReference>
<dbReference type="Proteomes" id="UP000000445">
    <property type="component" value="Chromosome"/>
</dbReference>
<dbReference type="PANTHER" id="PTHR43005:SF2">
    <property type="entry name" value="INTEGRAL MEMBRANE SUGAR TRANSPORT PROTEIN"/>
    <property type="match status" value="1"/>
</dbReference>
<feature type="transmembrane region" description="Helical" evidence="7">
    <location>
        <begin position="280"/>
        <end position="302"/>
    </location>
</feature>
<proteinExistence type="inferred from homology"/>
<feature type="transmembrane region" description="Helical" evidence="7">
    <location>
        <begin position="219"/>
        <end position="241"/>
    </location>
</feature>
<accession>B9KC36</accession>
<keyword evidence="4 7" id="KW-0812">Transmembrane</keyword>
<organism evidence="9 10">
    <name type="scientific">Thermotoga neapolitana (strain ATCC 49049 / DSM 4359 / NBRC 107923 / NS-E)</name>
    <dbReference type="NCBI Taxonomy" id="309803"/>
    <lineage>
        <taxon>Bacteria</taxon>
        <taxon>Thermotogati</taxon>
        <taxon>Thermotogota</taxon>
        <taxon>Thermotogae</taxon>
        <taxon>Thermotogales</taxon>
        <taxon>Thermotogaceae</taxon>
        <taxon>Thermotoga</taxon>
    </lineage>
</organism>
<reference evidence="9 10" key="1">
    <citation type="journal article" date="2009" name="Biosci. Biotechnol. Biochem.">
        <title>WeGAS: a web-based microbial genome annotation system.</title>
        <authorList>
            <person name="Lee D."/>
            <person name="Seo H."/>
            <person name="Park C."/>
            <person name="Park K."/>
        </authorList>
    </citation>
    <scope>NUCLEOTIDE SEQUENCE [LARGE SCALE GENOMIC DNA]</scope>
    <source>
        <strain evidence="10">ATCC 49049 / DSM 4359 / NBRC 107923 / NS-E</strain>
    </source>
</reference>
<dbReference type="AlphaFoldDB" id="B9KC36"/>
<feature type="transmembrane region" description="Helical" evidence="7">
    <location>
        <begin position="172"/>
        <end position="198"/>
    </location>
</feature>
<feature type="transmembrane region" description="Helical" evidence="7">
    <location>
        <begin position="28"/>
        <end position="55"/>
    </location>
</feature>
<keyword evidence="10" id="KW-1185">Reference proteome</keyword>
<dbReference type="Gene3D" id="1.10.3720.10">
    <property type="entry name" value="MetI-like"/>
    <property type="match status" value="1"/>
</dbReference>
<dbReference type="InterPro" id="IPR000515">
    <property type="entry name" value="MetI-like"/>
</dbReference>
<keyword evidence="3" id="KW-1003">Cell membrane</keyword>
<evidence type="ECO:0000256" key="5">
    <source>
        <dbReference type="ARBA" id="ARBA00022989"/>
    </source>
</evidence>
<evidence type="ECO:0000313" key="9">
    <source>
        <dbReference type="EMBL" id="ACM22583.1"/>
    </source>
</evidence>
<name>B9KC36_THENN</name>
<dbReference type="Pfam" id="PF00528">
    <property type="entry name" value="BPD_transp_1"/>
    <property type="match status" value="1"/>
</dbReference>
<gene>
    <name evidence="9" type="ordered locus">CTN_0406</name>
</gene>
<comment type="similarity">
    <text evidence="7">Belongs to the binding-protein-dependent transport system permease family.</text>
</comment>
<dbReference type="GO" id="GO:0005886">
    <property type="term" value="C:plasma membrane"/>
    <property type="evidence" value="ECO:0007669"/>
    <property type="project" value="UniProtKB-SubCell"/>
</dbReference>
<protein>
    <submittedName>
        <fullName evidence="9">Binding-protein-dependent transport systems inner membrane component</fullName>
    </submittedName>
</protein>
<feature type="domain" description="ABC transmembrane type-1" evidence="8">
    <location>
        <begin position="89"/>
        <end position="301"/>
    </location>
</feature>
<dbReference type="STRING" id="309803.CTN_0406"/>